<keyword evidence="2" id="KW-0805">Transcription regulation</keyword>
<accession>A0A8T2TX23</accession>
<keyword evidence="4" id="KW-0804">Transcription</keyword>
<comment type="similarity">
    <text evidence="1">Belongs to the BZR/LAT61 family.</text>
</comment>
<evidence type="ECO:0000313" key="8">
    <source>
        <dbReference type="Proteomes" id="UP000825935"/>
    </source>
</evidence>
<organism evidence="7 8">
    <name type="scientific">Ceratopteris richardii</name>
    <name type="common">Triangle waterfern</name>
    <dbReference type="NCBI Taxonomy" id="49495"/>
    <lineage>
        <taxon>Eukaryota</taxon>
        <taxon>Viridiplantae</taxon>
        <taxon>Streptophyta</taxon>
        <taxon>Embryophyta</taxon>
        <taxon>Tracheophyta</taxon>
        <taxon>Polypodiopsida</taxon>
        <taxon>Polypodiidae</taxon>
        <taxon>Polypodiales</taxon>
        <taxon>Pteridineae</taxon>
        <taxon>Pteridaceae</taxon>
        <taxon>Parkerioideae</taxon>
        <taxon>Ceratopteris</taxon>
    </lineage>
</organism>
<evidence type="ECO:0000256" key="4">
    <source>
        <dbReference type="ARBA" id="ARBA00023163"/>
    </source>
</evidence>
<feature type="compositionally biased region" description="Basic and acidic residues" evidence="5">
    <location>
        <begin position="10"/>
        <end position="19"/>
    </location>
</feature>
<dbReference type="GO" id="GO:0006351">
    <property type="term" value="P:DNA-templated transcription"/>
    <property type="evidence" value="ECO:0007669"/>
    <property type="project" value="InterPro"/>
</dbReference>
<evidence type="ECO:0000259" key="6">
    <source>
        <dbReference type="Pfam" id="PF05687"/>
    </source>
</evidence>
<keyword evidence="3" id="KW-0238">DNA-binding</keyword>
<dbReference type="Proteomes" id="UP000825935">
    <property type="component" value="Chromosome 10"/>
</dbReference>
<dbReference type="PANTHER" id="PTHR31506">
    <property type="entry name" value="BES1/BZR1 HOMOLOG PROTEIN 3-RELATED"/>
    <property type="match status" value="1"/>
</dbReference>
<gene>
    <name evidence="7" type="ORF">KP509_10G045400</name>
</gene>
<dbReference type="InterPro" id="IPR008540">
    <property type="entry name" value="BES1_N"/>
</dbReference>
<dbReference type="OMA" id="QANNDHA"/>
<evidence type="ECO:0000313" key="7">
    <source>
        <dbReference type="EMBL" id="KAH7427472.1"/>
    </source>
</evidence>
<name>A0A8T2TX23_CERRI</name>
<dbReference type="GO" id="GO:0003677">
    <property type="term" value="F:DNA binding"/>
    <property type="evidence" value="ECO:0007669"/>
    <property type="project" value="UniProtKB-KW"/>
</dbReference>
<dbReference type="GO" id="GO:0003700">
    <property type="term" value="F:DNA-binding transcription factor activity"/>
    <property type="evidence" value="ECO:0007669"/>
    <property type="project" value="InterPro"/>
</dbReference>
<dbReference type="OrthoDB" id="1907033at2759"/>
<dbReference type="EMBL" id="CM035415">
    <property type="protein sequence ID" value="KAH7427472.1"/>
    <property type="molecule type" value="Genomic_DNA"/>
</dbReference>
<dbReference type="InterPro" id="IPR033264">
    <property type="entry name" value="BZR"/>
</dbReference>
<keyword evidence="8" id="KW-1185">Reference proteome</keyword>
<sequence>MKPSMGKLSASEKEKTKIRERNRRSITTKIFQGLRKYGGYNLAPRADINEVLRCLAAEAGWTVEEDGTTYRTQAPGGNQMLRQLSGGRLSFSGGTLSGINSLMNSASRGGSLSGGASMLVGSDGAVCGGSLAGGGGTLGNGIGSSLITPGAGLLGLQQLDVGGYLDSRGGDCSTTASPRHQPAVNSGTLFSPHHAAVAAAAATPTPTSSISLMPVASPFASPTSSEVYPNSSSRSTITTSTLAPIPLIAPTQQLFNTAFPSYAGNYYVPSSDPSPSELKDDLLDALPLEYCQHQNLIAVAAMAARGQGQQHLLPEQQHEQEQERSVSSMLGQLRANNIGARNSTYPPFIMFPQQQVHPFMQEARASNHNTPLGSPQHHN</sequence>
<protein>
    <recommendedName>
        <fullName evidence="6">BES1/BZR1 plant transcription factor N-terminal domain-containing protein</fullName>
    </recommendedName>
</protein>
<dbReference type="Pfam" id="PF05687">
    <property type="entry name" value="BES1_N"/>
    <property type="match status" value="1"/>
</dbReference>
<evidence type="ECO:0000256" key="2">
    <source>
        <dbReference type="ARBA" id="ARBA00023015"/>
    </source>
</evidence>
<proteinExistence type="inferred from homology"/>
<dbReference type="PANTHER" id="PTHR31506:SF4">
    <property type="entry name" value="BES1_BZR1 PLANT TRANSCRIPTION FACTOR N-TERMINAL DOMAIN-CONTAINING PROTEIN"/>
    <property type="match status" value="1"/>
</dbReference>
<reference evidence="7" key="1">
    <citation type="submission" date="2021-08" db="EMBL/GenBank/DDBJ databases">
        <title>WGS assembly of Ceratopteris richardii.</title>
        <authorList>
            <person name="Marchant D.B."/>
            <person name="Chen G."/>
            <person name="Jenkins J."/>
            <person name="Shu S."/>
            <person name="Leebens-Mack J."/>
            <person name="Grimwood J."/>
            <person name="Schmutz J."/>
            <person name="Soltis P."/>
            <person name="Soltis D."/>
            <person name="Chen Z.-H."/>
        </authorList>
    </citation>
    <scope>NUCLEOTIDE SEQUENCE</scope>
    <source>
        <strain evidence="7">Whitten #5841</strain>
        <tissue evidence="7">Leaf</tissue>
    </source>
</reference>
<dbReference type="GO" id="GO:0009742">
    <property type="term" value="P:brassinosteroid mediated signaling pathway"/>
    <property type="evidence" value="ECO:0007669"/>
    <property type="project" value="InterPro"/>
</dbReference>
<feature type="region of interest" description="Disordered" evidence="5">
    <location>
        <begin position="1"/>
        <end position="20"/>
    </location>
</feature>
<evidence type="ECO:0000256" key="1">
    <source>
        <dbReference type="ARBA" id="ARBA00005909"/>
    </source>
</evidence>
<evidence type="ECO:0000256" key="5">
    <source>
        <dbReference type="SAM" id="MobiDB-lite"/>
    </source>
</evidence>
<comment type="caution">
    <text evidence="7">The sequence shown here is derived from an EMBL/GenBank/DDBJ whole genome shotgun (WGS) entry which is preliminary data.</text>
</comment>
<feature type="domain" description="BES1/BZR1 plant transcription factor N-terminal" evidence="6">
    <location>
        <begin position="10"/>
        <end position="74"/>
    </location>
</feature>
<evidence type="ECO:0000256" key="3">
    <source>
        <dbReference type="ARBA" id="ARBA00023125"/>
    </source>
</evidence>
<dbReference type="AlphaFoldDB" id="A0A8T2TX23"/>